<feature type="chain" id="PRO_5018989382" description="LPS export ABC transporter periplasmic protein LptC" evidence="2">
    <location>
        <begin position="25"/>
        <end position="178"/>
    </location>
</feature>
<accession>A0A419S5W6</accession>
<dbReference type="Proteomes" id="UP000283433">
    <property type="component" value="Unassembled WGS sequence"/>
</dbReference>
<feature type="region of interest" description="Disordered" evidence="1">
    <location>
        <begin position="137"/>
        <end position="178"/>
    </location>
</feature>
<proteinExistence type="predicted"/>
<keyword evidence="2" id="KW-0732">Signal</keyword>
<evidence type="ECO:0000256" key="1">
    <source>
        <dbReference type="SAM" id="MobiDB-lite"/>
    </source>
</evidence>
<keyword evidence="4" id="KW-1185">Reference proteome</keyword>
<organism evidence="3 4">
    <name type="scientific">Pelobium manganitolerans</name>
    <dbReference type="NCBI Taxonomy" id="1842495"/>
    <lineage>
        <taxon>Bacteria</taxon>
        <taxon>Pseudomonadati</taxon>
        <taxon>Bacteroidota</taxon>
        <taxon>Sphingobacteriia</taxon>
        <taxon>Sphingobacteriales</taxon>
        <taxon>Sphingobacteriaceae</taxon>
        <taxon>Pelobium</taxon>
    </lineage>
</organism>
<reference evidence="3 4" key="1">
    <citation type="submission" date="2016-07" db="EMBL/GenBank/DDBJ databases">
        <title>Genome of Pelobium manganitolerans.</title>
        <authorList>
            <person name="Wu S."/>
            <person name="Wang G."/>
        </authorList>
    </citation>
    <scope>NUCLEOTIDE SEQUENCE [LARGE SCALE GENOMIC DNA]</scope>
    <source>
        <strain evidence="3 4">YS-25</strain>
    </source>
</reference>
<protein>
    <recommendedName>
        <fullName evidence="5">LPS export ABC transporter periplasmic protein LptC</fullName>
    </recommendedName>
</protein>
<gene>
    <name evidence="3" type="ORF">BCY91_04810</name>
</gene>
<sequence length="178" mass="19860">MKKIFLGMATVALLATACNNNKNAEENADTMAHDHDAMTSMDKPEVREGEYVNLASGEKVNIVRDPETGIAVDSKTQLPVEFYYDPVSLDTMYQNGMVVNSMLIKEKEGKYRLNDTKIKIDGDEIKVKTDSSKLKIDGDEMKMKSPDSKMKVDGEDGKLKTDDTKIKVEDGETKVKSR</sequence>
<name>A0A419S5W6_9SPHI</name>
<evidence type="ECO:0000256" key="2">
    <source>
        <dbReference type="SAM" id="SignalP"/>
    </source>
</evidence>
<dbReference type="RefSeq" id="WP_120181702.1">
    <property type="nucleotide sequence ID" value="NZ_MBTA01000023.1"/>
</dbReference>
<dbReference type="OrthoDB" id="772849at2"/>
<comment type="caution">
    <text evidence="3">The sequence shown here is derived from an EMBL/GenBank/DDBJ whole genome shotgun (WGS) entry which is preliminary data.</text>
</comment>
<dbReference type="AlphaFoldDB" id="A0A419S5W6"/>
<evidence type="ECO:0000313" key="3">
    <source>
        <dbReference type="EMBL" id="RKD16203.1"/>
    </source>
</evidence>
<dbReference type="EMBL" id="MBTA01000023">
    <property type="protein sequence ID" value="RKD16203.1"/>
    <property type="molecule type" value="Genomic_DNA"/>
</dbReference>
<feature type="signal peptide" evidence="2">
    <location>
        <begin position="1"/>
        <end position="24"/>
    </location>
</feature>
<dbReference type="PROSITE" id="PS51257">
    <property type="entry name" value="PROKAR_LIPOPROTEIN"/>
    <property type="match status" value="1"/>
</dbReference>
<evidence type="ECO:0008006" key="5">
    <source>
        <dbReference type="Google" id="ProtNLM"/>
    </source>
</evidence>
<evidence type="ECO:0000313" key="4">
    <source>
        <dbReference type="Proteomes" id="UP000283433"/>
    </source>
</evidence>